<dbReference type="SMART" id="SM00481">
    <property type="entry name" value="POLIIIAc"/>
    <property type="match status" value="1"/>
</dbReference>
<accession>A0A9D2RST6</accession>
<evidence type="ECO:0000313" key="2">
    <source>
        <dbReference type="EMBL" id="HJB14393.1"/>
    </source>
</evidence>
<name>A0A9D2RST6_9FIRM</name>
<organism evidence="2 3">
    <name type="scientific">Candidatus Oscillibacter excrementigallinarum</name>
    <dbReference type="NCBI Taxonomy" id="2838716"/>
    <lineage>
        <taxon>Bacteria</taxon>
        <taxon>Bacillati</taxon>
        <taxon>Bacillota</taxon>
        <taxon>Clostridia</taxon>
        <taxon>Eubacteriales</taxon>
        <taxon>Oscillospiraceae</taxon>
        <taxon>Oscillibacter</taxon>
    </lineage>
</organism>
<evidence type="ECO:0000313" key="3">
    <source>
        <dbReference type="Proteomes" id="UP000823824"/>
    </source>
</evidence>
<evidence type="ECO:0000259" key="1">
    <source>
        <dbReference type="SMART" id="SM00481"/>
    </source>
</evidence>
<proteinExistence type="predicted"/>
<feature type="domain" description="Polymerase/histidinol phosphatase N-terminal" evidence="1">
    <location>
        <begin position="5"/>
        <end position="66"/>
    </location>
</feature>
<dbReference type="InterPro" id="IPR003141">
    <property type="entry name" value="Pol/His_phosphatase_N"/>
</dbReference>
<dbReference type="InterPro" id="IPR004013">
    <property type="entry name" value="PHP_dom"/>
</dbReference>
<dbReference type="EMBL" id="DWZJ01000108">
    <property type="protein sequence ID" value="HJB14393.1"/>
    <property type="molecule type" value="Genomic_DNA"/>
</dbReference>
<reference evidence="2" key="2">
    <citation type="submission" date="2021-04" db="EMBL/GenBank/DDBJ databases">
        <authorList>
            <person name="Gilroy R."/>
        </authorList>
    </citation>
    <scope>NUCLEOTIDE SEQUENCE</scope>
    <source>
        <strain evidence="2">ChiBcec18-1249</strain>
    </source>
</reference>
<reference evidence="2" key="1">
    <citation type="journal article" date="2021" name="PeerJ">
        <title>Extensive microbial diversity within the chicken gut microbiome revealed by metagenomics and culture.</title>
        <authorList>
            <person name="Gilroy R."/>
            <person name="Ravi A."/>
            <person name="Getino M."/>
            <person name="Pursley I."/>
            <person name="Horton D.L."/>
            <person name="Alikhan N.F."/>
            <person name="Baker D."/>
            <person name="Gharbi K."/>
            <person name="Hall N."/>
            <person name="Watson M."/>
            <person name="Adriaenssens E.M."/>
            <person name="Foster-Nyarko E."/>
            <person name="Jarju S."/>
            <person name="Secka A."/>
            <person name="Antonio M."/>
            <person name="Oren A."/>
            <person name="Chaudhuri R.R."/>
            <person name="La Ragione R."/>
            <person name="Hildebrand F."/>
            <person name="Pallen M.J."/>
        </authorList>
    </citation>
    <scope>NUCLEOTIDE SEQUENCE</scope>
    <source>
        <strain evidence="2">ChiBcec18-1249</strain>
    </source>
</reference>
<dbReference type="NCBIfam" id="NF038032">
    <property type="entry name" value="CehA_McbA_metalo"/>
    <property type="match status" value="1"/>
</dbReference>
<dbReference type="AlphaFoldDB" id="A0A9D2RST6"/>
<dbReference type="GO" id="GO:0035312">
    <property type="term" value="F:5'-3' DNA exonuclease activity"/>
    <property type="evidence" value="ECO:0007669"/>
    <property type="project" value="TreeGrafter"/>
</dbReference>
<dbReference type="InterPro" id="IPR016195">
    <property type="entry name" value="Pol/histidinol_Pase-like"/>
</dbReference>
<dbReference type="Gene3D" id="3.20.20.140">
    <property type="entry name" value="Metal-dependent hydrolases"/>
    <property type="match status" value="1"/>
</dbReference>
<dbReference type="Proteomes" id="UP000823824">
    <property type="component" value="Unassembled WGS sequence"/>
</dbReference>
<dbReference type="PANTHER" id="PTHR42924">
    <property type="entry name" value="EXONUCLEASE"/>
    <property type="match status" value="1"/>
</dbReference>
<dbReference type="InterPro" id="IPR052018">
    <property type="entry name" value="PHP_domain"/>
</dbReference>
<dbReference type="PANTHER" id="PTHR42924:SF3">
    <property type="entry name" value="POLYMERASE_HISTIDINOL PHOSPHATASE N-TERMINAL DOMAIN-CONTAINING PROTEIN"/>
    <property type="match status" value="1"/>
</dbReference>
<dbReference type="GO" id="GO:0004534">
    <property type="term" value="F:5'-3' RNA exonuclease activity"/>
    <property type="evidence" value="ECO:0007669"/>
    <property type="project" value="TreeGrafter"/>
</dbReference>
<dbReference type="Pfam" id="PF13263">
    <property type="entry name" value="PHP_C"/>
    <property type="match status" value="1"/>
</dbReference>
<gene>
    <name evidence="2" type="ORF">H9787_11885</name>
</gene>
<protein>
    <submittedName>
        <fullName evidence="2">CehA/McbA family metallohydrolase</fullName>
    </submittedName>
</protein>
<dbReference type="SUPFAM" id="SSF89550">
    <property type="entry name" value="PHP domain-like"/>
    <property type="match status" value="1"/>
</dbReference>
<dbReference type="Pfam" id="PF02811">
    <property type="entry name" value="PHP"/>
    <property type="match status" value="1"/>
</dbReference>
<comment type="caution">
    <text evidence="2">The sequence shown here is derived from an EMBL/GenBank/DDBJ whole genome shotgun (WGS) entry which is preliminary data.</text>
</comment>
<sequence length="246" mass="26830">MELRLDLHIHSERSPDGCMTLAEIAERARAAGLNGVAVCDHDRVLEEVPGFPDLLLIPGIEVSTEYGHLLGLFVREPIGTRKFAEAVERIHSQGGLAVLAHPFEHSRDAGRIAPIVPLLDGVEVWNSRAERKIADANSLAETFARTHGLRRFAGSDAHVPQEIGHGVTVIQAEACTLEAVKAALLRGETRIRGCRSKAWHTARSQLTKRKKTKAGPVAYAKWAAFALKCCAQDLIRKGDGTDVTDR</sequence>